<keyword evidence="1" id="KW-0812">Transmembrane</keyword>
<dbReference type="AlphaFoldDB" id="A0A7M4DDN1"/>
<accession>A0A7M4DDN1</accession>
<keyword evidence="3" id="KW-1185">Reference proteome</keyword>
<protein>
    <submittedName>
        <fullName evidence="2">Uncharacterized protein</fullName>
    </submittedName>
</protein>
<keyword evidence="1" id="KW-0472">Membrane</keyword>
<dbReference type="EMBL" id="CACRYJ010000004">
    <property type="protein sequence ID" value="VZO34951.1"/>
    <property type="molecule type" value="Genomic_DNA"/>
</dbReference>
<evidence type="ECO:0000313" key="3">
    <source>
        <dbReference type="Proteomes" id="UP000419743"/>
    </source>
</evidence>
<keyword evidence="1" id="KW-1133">Transmembrane helix</keyword>
<sequence>MVIWRGWGILAILFIPLGAVAFGGLFTLILGEENSLLGLGLGLIVGGVACFFAGRWFQDWDAERRTKNYMVARQAEVEATVASGRFQPVPGYQPRDHAEAQHLATQMLEQEQGTVRKQLRNRHTIFFIPMQYFGIVLAAIGLIPIFLNFTS</sequence>
<feature type="transmembrane region" description="Helical" evidence="1">
    <location>
        <begin position="36"/>
        <end position="57"/>
    </location>
</feature>
<gene>
    <name evidence="2" type="ORF">HALOF300_00220</name>
</gene>
<feature type="transmembrane region" description="Helical" evidence="1">
    <location>
        <begin position="125"/>
        <end position="147"/>
    </location>
</feature>
<comment type="caution">
    <text evidence="2">The sequence shown here is derived from an EMBL/GenBank/DDBJ whole genome shotgun (WGS) entry which is preliminary data.</text>
</comment>
<feature type="transmembrane region" description="Helical" evidence="1">
    <location>
        <begin position="7"/>
        <end position="30"/>
    </location>
</feature>
<name>A0A7M4DDN1_9MICO</name>
<organism evidence="2 3">
    <name type="scientific">Occultella aeris</name>
    <dbReference type="NCBI Taxonomy" id="2761496"/>
    <lineage>
        <taxon>Bacteria</taxon>
        <taxon>Bacillati</taxon>
        <taxon>Actinomycetota</taxon>
        <taxon>Actinomycetes</taxon>
        <taxon>Micrococcales</taxon>
        <taxon>Ruaniaceae</taxon>
        <taxon>Occultella</taxon>
    </lineage>
</organism>
<reference evidence="2 3" key="1">
    <citation type="submission" date="2019-11" db="EMBL/GenBank/DDBJ databases">
        <authorList>
            <person name="Criscuolo A."/>
        </authorList>
    </citation>
    <scope>NUCLEOTIDE SEQUENCE [LARGE SCALE GENOMIC DNA]</scope>
    <source>
        <strain evidence="2">CIP111667</strain>
    </source>
</reference>
<evidence type="ECO:0000313" key="2">
    <source>
        <dbReference type="EMBL" id="VZO34951.1"/>
    </source>
</evidence>
<dbReference type="Proteomes" id="UP000419743">
    <property type="component" value="Unassembled WGS sequence"/>
</dbReference>
<evidence type="ECO:0000256" key="1">
    <source>
        <dbReference type="SAM" id="Phobius"/>
    </source>
</evidence>
<proteinExistence type="predicted"/>